<dbReference type="PROSITE" id="PS50097">
    <property type="entry name" value="BTB"/>
    <property type="match status" value="1"/>
</dbReference>
<accession>A0A9Q0RFS2</accession>
<dbReference type="EMBL" id="JAPDFW010000033">
    <property type="protein sequence ID" value="KAJ5079256.1"/>
    <property type="molecule type" value="Genomic_DNA"/>
</dbReference>
<organism evidence="5 6">
    <name type="scientific">Anaeramoeba ignava</name>
    <name type="common">Anaerobic marine amoeba</name>
    <dbReference type="NCBI Taxonomy" id="1746090"/>
    <lineage>
        <taxon>Eukaryota</taxon>
        <taxon>Metamonada</taxon>
        <taxon>Anaeramoebidae</taxon>
        <taxon>Anaeramoeba</taxon>
    </lineage>
</organism>
<reference evidence="5" key="1">
    <citation type="submission" date="2022-10" db="EMBL/GenBank/DDBJ databases">
        <title>Novel sulphate-reducing endosymbionts in the free-living metamonad Anaeramoeba.</title>
        <authorList>
            <person name="Jerlstrom-Hultqvist J."/>
            <person name="Cepicka I."/>
            <person name="Gallot-Lavallee L."/>
            <person name="Salas-Leiva D."/>
            <person name="Curtis B.A."/>
            <person name="Zahonova K."/>
            <person name="Pipaliya S."/>
            <person name="Dacks J."/>
            <person name="Roger A.J."/>
        </authorList>
    </citation>
    <scope>NUCLEOTIDE SEQUENCE</scope>
    <source>
        <strain evidence="5">BMAN</strain>
    </source>
</reference>
<dbReference type="Pfam" id="PF12796">
    <property type="entry name" value="Ank_2"/>
    <property type="match status" value="2"/>
</dbReference>
<keyword evidence="2 3" id="KW-0040">ANK repeat</keyword>
<feature type="repeat" description="ANK" evidence="3">
    <location>
        <begin position="190"/>
        <end position="223"/>
    </location>
</feature>
<evidence type="ECO:0000259" key="4">
    <source>
        <dbReference type="PROSITE" id="PS50097"/>
    </source>
</evidence>
<dbReference type="SMART" id="SM00248">
    <property type="entry name" value="ANK"/>
    <property type="match status" value="7"/>
</dbReference>
<dbReference type="GO" id="GO:0000976">
    <property type="term" value="F:transcription cis-regulatory region binding"/>
    <property type="evidence" value="ECO:0007669"/>
    <property type="project" value="TreeGrafter"/>
</dbReference>
<dbReference type="Gene3D" id="1.25.40.20">
    <property type="entry name" value="Ankyrin repeat-containing domain"/>
    <property type="match status" value="2"/>
</dbReference>
<dbReference type="PANTHER" id="PTHR24193:SF121">
    <property type="entry name" value="ADA2A-CONTAINING COMPLEX COMPONENT 3, ISOFORM D"/>
    <property type="match status" value="1"/>
</dbReference>
<dbReference type="GO" id="GO:0045944">
    <property type="term" value="P:positive regulation of transcription by RNA polymerase II"/>
    <property type="evidence" value="ECO:0007669"/>
    <property type="project" value="TreeGrafter"/>
</dbReference>
<dbReference type="PROSITE" id="PS50297">
    <property type="entry name" value="ANK_REP_REGION"/>
    <property type="match status" value="4"/>
</dbReference>
<dbReference type="PROSITE" id="PS50088">
    <property type="entry name" value="ANK_REPEAT"/>
    <property type="match status" value="6"/>
</dbReference>
<dbReference type="Pfam" id="PF00023">
    <property type="entry name" value="Ank"/>
    <property type="match status" value="1"/>
</dbReference>
<dbReference type="PANTHER" id="PTHR24193">
    <property type="entry name" value="ANKYRIN REPEAT PROTEIN"/>
    <property type="match status" value="1"/>
</dbReference>
<dbReference type="InterPro" id="IPR000210">
    <property type="entry name" value="BTB/POZ_dom"/>
</dbReference>
<feature type="repeat" description="ANK" evidence="3">
    <location>
        <begin position="32"/>
        <end position="65"/>
    </location>
</feature>
<dbReference type="Proteomes" id="UP001149090">
    <property type="component" value="Unassembled WGS sequence"/>
</dbReference>
<feature type="repeat" description="ANK" evidence="3">
    <location>
        <begin position="224"/>
        <end position="257"/>
    </location>
</feature>
<evidence type="ECO:0000313" key="6">
    <source>
        <dbReference type="Proteomes" id="UP001149090"/>
    </source>
</evidence>
<dbReference type="GO" id="GO:0005634">
    <property type="term" value="C:nucleus"/>
    <property type="evidence" value="ECO:0007669"/>
    <property type="project" value="TreeGrafter"/>
</dbReference>
<name>A0A9Q0RFS2_ANAIG</name>
<sequence length="527" mass="61621">MNQNNIWEIIKENNIEKLKEIKNISENELIKENKLILHFAIEKQVSKEIIEELISKGANPKLTDKLGRNSLHISIINNSSLEIIELLISKGIDINSKTNDNKETVLHYACRYNSSLEIIEYLISKGININSKTNDNLTALHLACRYNLSLEIIQYLVEKGIDINSKTDDNETALHYAFEKGIDINSKTNKNETVLHLICRYNSPIEIIQYLISKGIDINAKTNKNETALHYACEYNSSLEIIQYLISKGIDINSKTNDNQTALSILIDEKRKDLIEFMIMNDANIFDLKQNQITNELIELFLKIYSINQDMNQLLNSNDNFSDLVIQSKDGFKFNLHKLILLKRFDNNIKNLNKFIINCSKKSKEYVENVVNFVYTGFPNLNQIYQNLIQDENESENENEDEILNLNENENEVEEFFKEIGFDSNWINSKKGRKGIIKDLSKLYQENETKDFKIIIEKKEIKVHKLILIIRSELFKGMFLNVQDSSNQVHDYSQKSFSTIHQLIYFLYHDKFEEKQKKQKKHYKSNY</sequence>
<feature type="repeat" description="ANK" evidence="3">
    <location>
        <begin position="101"/>
        <end position="134"/>
    </location>
</feature>
<dbReference type="SUPFAM" id="SSF48403">
    <property type="entry name" value="Ankyrin repeat"/>
    <property type="match status" value="1"/>
</dbReference>
<evidence type="ECO:0000256" key="3">
    <source>
        <dbReference type="PROSITE-ProRule" id="PRU00023"/>
    </source>
</evidence>
<dbReference type="AlphaFoldDB" id="A0A9Q0RFS2"/>
<feature type="repeat" description="ANK" evidence="3">
    <location>
        <begin position="135"/>
        <end position="168"/>
    </location>
</feature>
<comment type="caution">
    <text evidence="5">The sequence shown here is derived from an EMBL/GenBank/DDBJ whole genome shotgun (WGS) entry which is preliminary data.</text>
</comment>
<feature type="repeat" description="ANK" evidence="3">
    <location>
        <begin position="66"/>
        <end position="99"/>
    </location>
</feature>
<gene>
    <name evidence="5" type="ORF">M0811_04277</name>
</gene>
<dbReference type="Pfam" id="PF00651">
    <property type="entry name" value="BTB"/>
    <property type="match status" value="1"/>
</dbReference>
<proteinExistence type="predicted"/>
<keyword evidence="6" id="KW-1185">Reference proteome</keyword>
<dbReference type="InterPro" id="IPR011333">
    <property type="entry name" value="SKP1/BTB/POZ_sf"/>
</dbReference>
<evidence type="ECO:0000313" key="5">
    <source>
        <dbReference type="EMBL" id="KAJ5079256.1"/>
    </source>
</evidence>
<feature type="domain" description="BTB" evidence="4">
    <location>
        <begin position="450"/>
        <end position="516"/>
    </location>
</feature>
<dbReference type="SUPFAM" id="SSF54695">
    <property type="entry name" value="POZ domain"/>
    <property type="match status" value="2"/>
</dbReference>
<protein>
    <submittedName>
        <fullName evidence="5">Ankyrin repeat ph and sec7 domain containing protein secg-related</fullName>
    </submittedName>
</protein>
<dbReference type="InterPro" id="IPR050663">
    <property type="entry name" value="Ankyrin-SOCS_Box"/>
</dbReference>
<dbReference type="Gene3D" id="3.30.710.10">
    <property type="entry name" value="Potassium Channel Kv1.1, Chain A"/>
    <property type="match status" value="2"/>
</dbReference>
<evidence type="ECO:0000256" key="2">
    <source>
        <dbReference type="ARBA" id="ARBA00023043"/>
    </source>
</evidence>
<dbReference type="InterPro" id="IPR036770">
    <property type="entry name" value="Ankyrin_rpt-contain_sf"/>
</dbReference>
<dbReference type="InterPro" id="IPR002110">
    <property type="entry name" value="Ankyrin_rpt"/>
</dbReference>
<keyword evidence="1" id="KW-0677">Repeat</keyword>
<dbReference type="OrthoDB" id="5406014at2759"/>
<evidence type="ECO:0000256" key="1">
    <source>
        <dbReference type="ARBA" id="ARBA00022737"/>
    </source>
</evidence>